<dbReference type="OrthoDB" id="2507206at2759"/>
<evidence type="ECO:0000313" key="3">
    <source>
        <dbReference type="Proteomes" id="UP000238274"/>
    </source>
</evidence>
<sequence length="419" mass="48024">MSNLIGRSLSKAKQKAQSDRSDSPLTPLPSTSHPTPQGERHSTNNVRRQSKEIDEVSRQFLNYDIKYRTVMRGNTENGQRIDELSEKFSRVEDKFDALSEKLDQLFPGAPDPRDPPPRQIKQEGPPTEPLSPTFNQKHFMKDPMNLHRSIHSKVVALKRSGENFVAWERQINETLDFVFHTDDFITNSSWDLLHTEHFPSVTILLRSSVELPMRNMLAKVKGPKAIFNTICVTCKRGDRQYKLSLVGRLRDFYHAEQQTSNAEFISQFQDFYLELQQKAISSDELFGLILQSVILPPLDVDENAFRNNLNHRLNTATTTPLLDQVCQEITQVEGELNTGTSNNPILINRLQTNDRSQKGKRNEKPPRPTFGAKALANALQFKGVQPTAKDFRGERQRLQLLREEIPLGFQLSQIRRRSP</sequence>
<feature type="compositionally biased region" description="Polar residues" evidence="1">
    <location>
        <begin position="337"/>
        <end position="354"/>
    </location>
</feature>
<feature type="compositionally biased region" description="Basic and acidic residues" evidence="1">
    <location>
        <begin position="355"/>
        <end position="366"/>
    </location>
</feature>
<feature type="region of interest" description="Disordered" evidence="1">
    <location>
        <begin position="337"/>
        <end position="369"/>
    </location>
</feature>
<proteinExistence type="predicted"/>
<dbReference type="VEuPathDB" id="FungiDB:PSTT_02202"/>
<evidence type="ECO:0000256" key="1">
    <source>
        <dbReference type="SAM" id="MobiDB-lite"/>
    </source>
</evidence>
<dbReference type="VEuPathDB" id="FungiDB:PSHT_04053"/>
<feature type="region of interest" description="Disordered" evidence="1">
    <location>
        <begin position="1"/>
        <end position="55"/>
    </location>
</feature>
<comment type="caution">
    <text evidence="2">The sequence shown here is derived from an EMBL/GenBank/DDBJ whole genome shotgun (WGS) entry which is preliminary data.</text>
</comment>
<reference evidence="2 3" key="1">
    <citation type="submission" date="2017-12" db="EMBL/GenBank/DDBJ databases">
        <title>Gene loss provides genomic basis for host adaptation in cereal stripe rust fungi.</title>
        <authorList>
            <person name="Xia C."/>
        </authorList>
    </citation>
    <scope>NUCLEOTIDE SEQUENCE [LARGE SCALE GENOMIC DNA]</scope>
    <source>
        <strain evidence="2 3">93TX-2</strain>
    </source>
</reference>
<accession>A0A2S4WE02</accession>
<keyword evidence="3" id="KW-1185">Reference proteome</keyword>
<organism evidence="2 3">
    <name type="scientific">Puccinia striiformis</name>
    <dbReference type="NCBI Taxonomy" id="27350"/>
    <lineage>
        <taxon>Eukaryota</taxon>
        <taxon>Fungi</taxon>
        <taxon>Dikarya</taxon>
        <taxon>Basidiomycota</taxon>
        <taxon>Pucciniomycotina</taxon>
        <taxon>Pucciniomycetes</taxon>
        <taxon>Pucciniales</taxon>
        <taxon>Pucciniaceae</taxon>
        <taxon>Puccinia</taxon>
    </lineage>
</organism>
<dbReference type="AlphaFoldDB" id="A0A2S4WE02"/>
<name>A0A2S4WE02_9BASI</name>
<feature type="compositionally biased region" description="Low complexity" evidence="1">
    <location>
        <begin position="23"/>
        <end position="36"/>
    </location>
</feature>
<reference evidence="3" key="2">
    <citation type="journal article" date="2018" name="BMC Genomics">
        <title>Genomic insights into host adaptation between the wheat stripe rust pathogen (Puccinia striiformis f. sp. tritici) and the barley stripe rust pathogen (Puccinia striiformis f. sp. hordei).</title>
        <authorList>
            <person name="Xia C."/>
            <person name="Wang M."/>
            <person name="Yin C."/>
            <person name="Cornejo O.E."/>
            <person name="Hulbert S.H."/>
            <person name="Chen X."/>
        </authorList>
    </citation>
    <scope>NUCLEOTIDE SEQUENCE [LARGE SCALE GENOMIC DNA]</scope>
    <source>
        <strain evidence="3">93TX-2</strain>
    </source>
</reference>
<evidence type="ECO:0000313" key="2">
    <source>
        <dbReference type="EMBL" id="POW19937.1"/>
    </source>
</evidence>
<dbReference type="Proteomes" id="UP000238274">
    <property type="component" value="Unassembled WGS sequence"/>
</dbReference>
<protein>
    <submittedName>
        <fullName evidence="2">Uncharacterized protein</fullName>
    </submittedName>
</protein>
<reference evidence="3" key="3">
    <citation type="journal article" date="2018" name="Mol. Plant Microbe Interact.">
        <title>Genome sequence resources for the wheat stripe rust pathogen (Puccinia striiformis f. sp. tritici) and the barley stripe rust pathogen (Puccinia striiformis f. sp. hordei).</title>
        <authorList>
            <person name="Xia C."/>
            <person name="Wang M."/>
            <person name="Yin C."/>
            <person name="Cornejo O.E."/>
            <person name="Hulbert S.H."/>
            <person name="Chen X."/>
        </authorList>
    </citation>
    <scope>NUCLEOTIDE SEQUENCE [LARGE SCALE GENOMIC DNA]</scope>
    <source>
        <strain evidence="3">93TX-2</strain>
    </source>
</reference>
<dbReference type="EMBL" id="PKSM01000041">
    <property type="protein sequence ID" value="POW19937.1"/>
    <property type="molecule type" value="Genomic_DNA"/>
</dbReference>
<feature type="region of interest" description="Disordered" evidence="1">
    <location>
        <begin position="104"/>
        <end position="131"/>
    </location>
</feature>
<gene>
    <name evidence="2" type="ORF">PSHT_04053</name>
</gene>